<proteinExistence type="predicted"/>
<dbReference type="AlphaFoldDB" id="A0A5E8BJT4"/>
<dbReference type="OrthoDB" id="506431at2759"/>
<feature type="signal peptide" evidence="1">
    <location>
        <begin position="1"/>
        <end position="23"/>
    </location>
</feature>
<dbReference type="PANTHER" id="PTHR47260">
    <property type="entry name" value="UPF0644 PROTEIN PB2B4.06"/>
    <property type="match status" value="1"/>
</dbReference>
<evidence type="ECO:0000256" key="1">
    <source>
        <dbReference type="SAM" id="SignalP"/>
    </source>
</evidence>
<keyword evidence="4" id="KW-1185">Reference proteome</keyword>
<protein>
    <recommendedName>
        <fullName evidence="2">Thioesterase domain-containing protein</fullName>
    </recommendedName>
</protein>
<evidence type="ECO:0000313" key="4">
    <source>
        <dbReference type="Proteomes" id="UP000398389"/>
    </source>
</evidence>
<dbReference type="RefSeq" id="XP_031853836.1">
    <property type="nucleotide sequence ID" value="XM_031997945.1"/>
</dbReference>
<dbReference type="PANTHER" id="PTHR47260:SF1">
    <property type="entry name" value="UPF0644 PROTEIN PB2B4.06"/>
    <property type="match status" value="1"/>
</dbReference>
<dbReference type="CDD" id="cd03443">
    <property type="entry name" value="PaaI_thioesterase"/>
    <property type="match status" value="1"/>
</dbReference>
<name>A0A5E8BJT4_9ASCO</name>
<evidence type="ECO:0000259" key="2">
    <source>
        <dbReference type="Pfam" id="PF03061"/>
    </source>
</evidence>
<dbReference type="GeneID" id="43582045"/>
<gene>
    <name evidence="3" type="ORF">SAPINGB_P003227</name>
</gene>
<dbReference type="Proteomes" id="UP000398389">
    <property type="component" value="Unassembled WGS sequence"/>
</dbReference>
<organism evidence="3 4">
    <name type="scientific">Magnusiomyces paraingens</name>
    <dbReference type="NCBI Taxonomy" id="2606893"/>
    <lineage>
        <taxon>Eukaryota</taxon>
        <taxon>Fungi</taxon>
        <taxon>Dikarya</taxon>
        <taxon>Ascomycota</taxon>
        <taxon>Saccharomycotina</taxon>
        <taxon>Dipodascomycetes</taxon>
        <taxon>Dipodascales</taxon>
        <taxon>Dipodascaceae</taxon>
        <taxon>Magnusiomyces</taxon>
    </lineage>
</organism>
<dbReference type="Pfam" id="PF03061">
    <property type="entry name" value="4HBT"/>
    <property type="match status" value="1"/>
</dbReference>
<feature type="chain" id="PRO_5023130228" description="Thioesterase domain-containing protein" evidence="1">
    <location>
        <begin position="24"/>
        <end position="261"/>
    </location>
</feature>
<dbReference type="Gene3D" id="3.10.129.10">
    <property type="entry name" value="Hotdog Thioesterase"/>
    <property type="match status" value="1"/>
</dbReference>
<evidence type="ECO:0000313" key="3">
    <source>
        <dbReference type="EMBL" id="VVT51830.1"/>
    </source>
</evidence>
<dbReference type="InterPro" id="IPR029069">
    <property type="entry name" value="HotDog_dom_sf"/>
</dbReference>
<dbReference type="InterPro" id="IPR006683">
    <property type="entry name" value="Thioestr_dom"/>
</dbReference>
<feature type="domain" description="Thioesterase" evidence="2">
    <location>
        <begin position="168"/>
        <end position="241"/>
    </location>
</feature>
<dbReference type="InterPro" id="IPR052061">
    <property type="entry name" value="PTE-AB_protein"/>
</dbReference>
<dbReference type="EMBL" id="CABVLU010000002">
    <property type="protein sequence ID" value="VVT51830.1"/>
    <property type="molecule type" value="Genomic_DNA"/>
</dbReference>
<keyword evidence="1" id="KW-0732">Signal</keyword>
<accession>A0A5E8BJT4</accession>
<sequence>MSLRPALTLWSTALAAGAILGFSEPPFKLVRSYIEYQNSRYLDAAAVADSLDKSSQETSPSSTSTSTKFHPALHGSSSALLEHELMNLPLVQALLNDPALSVRRAWAGPHYQTPPGDAPWRSGQVFTAHTLHQPGGIAAKPVVFTNTTTRAATIVLHVGHRVTGFPAIVHGGVLATLLDEALGRTAFLSFPESAGVTANLKLKYKNPTWAGQFIVIRTQTDQVSERKAKVSGKVMTLGGKTLVEAEALFVVPKKFKLKPMK</sequence>
<reference evidence="3 4" key="1">
    <citation type="submission" date="2019-09" db="EMBL/GenBank/DDBJ databases">
        <authorList>
            <person name="Brejova B."/>
        </authorList>
    </citation>
    <scope>NUCLEOTIDE SEQUENCE [LARGE SCALE GENOMIC DNA]</scope>
</reference>
<dbReference type="SUPFAM" id="SSF54637">
    <property type="entry name" value="Thioesterase/thiol ester dehydrase-isomerase"/>
    <property type="match status" value="1"/>
</dbReference>